<dbReference type="InParanoid" id="A0A165JSU6"/>
<dbReference type="EMBL" id="KV407454">
    <property type="protein sequence ID" value="KZF26578.1"/>
    <property type="molecule type" value="Genomic_DNA"/>
</dbReference>
<keyword evidence="5" id="KW-1185">Reference proteome</keyword>
<dbReference type="OrthoDB" id="406156at2759"/>
<dbReference type="GeneID" id="28895555"/>
<accession>A0A165JSU6</accession>
<evidence type="ECO:0000313" key="5">
    <source>
        <dbReference type="Proteomes" id="UP000076632"/>
    </source>
</evidence>
<keyword evidence="2" id="KW-0560">Oxidoreductase</keyword>
<dbReference type="OMA" id="FTTRHDP"/>
<evidence type="ECO:0000259" key="3">
    <source>
        <dbReference type="PROSITE" id="PS51471"/>
    </source>
</evidence>
<dbReference type="Pfam" id="PF14226">
    <property type="entry name" value="DIOX_N"/>
    <property type="match status" value="1"/>
</dbReference>
<dbReference type="PANTHER" id="PTHR47990">
    <property type="entry name" value="2-OXOGLUTARATE (2OG) AND FE(II)-DEPENDENT OXYGENASE SUPERFAMILY PROTEIN-RELATED"/>
    <property type="match status" value="1"/>
</dbReference>
<dbReference type="GO" id="GO:0016491">
    <property type="term" value="F:oxidoreductase activity"/>
    <property type="evidence" value="ECO:0007669"/>
    <property type="project" value="UniProtKB-KW"/>
</dbReference>
<evidence type="ECO:0000256" key="2">
    <source>
        <dbReference type="RuleBase" id="RU003682"/>
    </source>
</evidence>
<gene>
    <name evidence="4" type="ORF">L228DRAFT_226358</name>
</gene>
<keyword evidence="2" id="KW-0408">Iron</keyword>
<dbReference type="InterPro" id="IPR027443">
    <property type="entry name" value="IPNS-like_sf"/>
</dbReference>
<dbReference type="Proteomes" id="UP000076632">
    <property type="component" value="Unassembled WGS sequence"/>
</dbReference>
<dbReference type="Gene3D" id="2.60.120.330">
    <property type="entry name" value="B-lactam Antibiotic, Isopenicillin N Synthase, Chain"/>
    <property type="match status" value="1"/>
</dbReference>
<dbReference type="GO" id="GO:0046872">
    <property type="term" value="F:metal ion binding"/>
    <property type="evidence" value="ECO:0007669"/>
    <property type="project" value="UniProtKB-KW"/>
</dbReference>
<dbReference type="STRING" id="1328760.A0A165JSU6"/>
<proteinExistence type="inferred from homology"/>
<evidence type="ECO:0000256" key="1">
    <source>
        <dbReference type="ARBA" id="ARBA00008056"/>
    </source>
</evidence>
<feature type="domain" description="Fe2OG dioxygenase" evidence="3">
    <location>
        <begin position="168"/>
        <end position="288"/>
    </location>
</feature>
<keyword evidence="2" id="KW-0479">Metal-binding</keyword>
<dbReference type="FunFam" id="2.60.120.330:FF:000051">
    <property type="entry name" value="Clavaminate synthase-like protein"/>
    <property type="match status" value="1"/>
</dbReference>
<dbReference type="RefSeq" id="XP_018192133.1">
    <property type="nucleotide sequence ID" value="XM_018330418.1"/>
</dbReference>
<dbReference type="InterPro" id="IPR026992">
    <property type="entry name" value="DIOX_N"/>
</dbReference>
<evidence type="ECO:0000313" key="4">
    <source>
        <dbReference type="EMBL" id="KZF26578.1"/>
    </source>
</evidence>
<dbReference type="InterPro" id="IPR050231">
    <property type="entry name" value="Iron_ascorbate_oxido_reductase"/>
</dbReference>
<dbReference type="AlphaFoldDB" id="A0A165JSU6"/>
<name>A0A165JSU6_XYLHT</name>
<protein>
    <submittedName>
        <fullName evidence="4">Oxidoreductase-like protein</fullName>
    </submittedName>
</protein>
<dbReference type="InterPro" id="IPR044861">
    <property type="entry name" value="IPNS-like_FE2OG_OXY"/>
</dbReference>
<reference evidence="4 5" key="1">
    <citation type="journal article" date="2016" name="Fungal Biol.">
        <title>The genome of Xylona heveae provides a window into fungal endophytism.</title>
        <authorList>
            <person name="Gazis R."/>
            <person name="Kuo A."/>
            <person name="Riley R."/>
            <person name="LaButti K."/>
            <person name="Lipzen A."/>
            <person name="Lin J."/>
            <person name="Amirebrahimi M."/>
            <person name="Hesse C.N."/>
            <person name="Spatafora J.W."/>
            <person name="Henrissat B."/>
            <person name="Hainaut M."/>
            <person name="Grigoriev I.V."/>
            <person name="Hibbett D.S."/>
        </authorList>
    </citation>
    <scope>NUCLEOTIDE SEQUENCE [LARGE SCALE GENOMIC DNA]</scope>
    <source>
        <strain evidence="4 5">TC161</strain>
    </source>
</reference>
<dbReference type="PROSITE" id="PS51471">
    <property type="entry name" value="FE2OG_OXY"/>
    <property type="match status" value="1"/>
</dbReference>
<sequence>MSGAAAVELPIIDLSKPSAEVGEEIVNAAATYGFLYIKNTGRDIKPEAIERAFELSREFFASPEEEKAKCLIGPENKGWSSMHREILDQGNQRKGDFKEAFNFGTFENGKARQPLPKSLASHESELSQFATSCHDLCMKVLRAFAIGFKIKEEDGGEEWFSSRHDVEKSSSIFRMLYYPAVPEEADYIPDVDIRAGAHSDYGSITLLFQRPGQPGLEIKTPSDEWASVPVIPNGTESDPSPPILVNIGDLLSYWTDGLLKSTVHRVIFPSDARRGGEDRYSIAYFLHPCPEVNLVPIPSEVVASRGKGEGITQSKRVLTGQQHLDERLAASYGWKSEDKKA</sequence>
<comment type="similarity">
    <text evidence="1 2">Belongs to the iron/ascorbate-dependent oxidoreductase family.</text>
</comment>
<dbReference type="GO" id="GO:0044283">
    <property type="term" value="P:small molecule biosynthetic process"/>
    <property type="evidence" value="ECO:0007669"/>
    <property type="project" value="UniProtKB-ARBA"/>
</dbReference>
<dbReference type="Pfam" id="PF03171">
    <property type="entry name" value="2OG-FeII_Oxy"/>
    <property type="match status" value="1"/>
</dbReference>
<dbReference type="SUPFAM" id="SSF51197">
    <property type="entry name" value="Clavaminate synthase-like"/>
    <property type="match status" value="1"/>
</dbReference>
<dbReference type="InterPro" id="IPR005123">
    <property type="entry name" value="Oxoglu/Fe-dep_dioxygenase_dom"/>
</dbReference>
<organism evidence="4 5">
    <name type="scientific">Xylona heveae (strain CBS 132557 / TC161)</name>
    <dbReference type="NCBI Taxonomy" id="1328760"/>
    <lineage>
        <taxon>Eukaryota</taxon>
        <taxon>Fungi</taxon>
        <taxon>Dikarya</taxon>
        <taxon>Ascomycota</taxon>
        <taxon>Pezizomycotina</taxon>
        <taxon>Xylonomycetes</taxon>
        <taxon>Xylonales</taxon>
        <taxon>Xylonaceae</taxon>
        <taxon>Xylona</taxon>
    </lineage>
</organism>